<gene>
    <name evidence="2" type="ORF">TPA0598_02_02040</name>
</gene>
<evidence type="ECO:0000313" key="3">
    <source>
        <dbReference type="Proteomes" id="UP000048965"/>
    </source>
</evidence>
<organism evidence="2 3">
    <name type="scientific">Streptomyces lydicamycinicus</name>
    <dbReference type="NCBI Taxonomy" id="1546107"/>
    <lineage>
        <taxon>Bacteria</taxon>
        <taxon>Bacillati</taxon>
        <taxon>Actinomycetota</taxon>
        <taxon>Actinomycetes</taxon>
        <taxon>Kitasatosporales</taxon>
        <taxon>Streptomycetaceae</taxon>
        <taxon>Streptomyces</taxon>
    </lineage>
</organism>
<reference evidence="2 3" key="2">
    <citation type="journal article" date="2015" name="Stand. Genomic Sci.">
        <title>Draft genome sequence of marine-derived Streptomyces sp. TP-A0598, a producer of anti-MRSA antibiotic lydicamycins.</title>
        <authorList>
            <person name="Komaki H."/>
            <person name="Ichikawa N."/>
            <person name="Hosoyama A."/>
            <person name="Fujita N."/>
            <person name="Igarashi Y."/>
        </authorList>
    </citation>
    <scope>NUCLEOTIDE SEQUENCE [LARGE SCALE GENOMIC DNA]</scope>
    <source>
        <strain evidence="2 3">NBRC 110027</strain>
    </source>
</reference>
<evidence type="ECO:0000313" key="2">
    <source>
        <dbReference type="EMBL" id="GAO06966.1"/>
    </source>
</evidence>
<dbReference type="AlphaFoldDB" id="A0A0P4R299"/>
<proteinExistence type="predicted"/>
<accession>A0A0P4R299</accession>
<feature type="region of interest" description="Disordered" evidence="1">
    <location>
        <begin position="1"/>
        <end position="58"/>
    </location>
</feature>
<protein>
    <submittedName>
        <fullName evidence="2">Uncharacterized protein</fullName>
    </submittedName>
</protein>
<dbReference type="EMBL" id="BBNO01000002">
    <property type="protein sequence ID" value="GAO06966.1"/>
    <property type="molecule type" value="Genomic_DNA"/>
</dbReference>
<sequence length="58" mass="6315">MTVFPWYRTPRQGCPRDSTPLIDGPAAGPLVPYGKNYAAPFATGPSPVRTGAERRGRR</sequence>
<name>A0A0P4R299_9ACTN</name>
<dbReference type="Proteomes" id="UP000048965">
    <property type="component" value="Unassembled WGS sequence"/>
</dbReference>
<reference evidence="3" key="1">
    <citation type="submission" date="2014-09" db="EMBL/GenBank/DDBJ databases">
        <title>Whole genome shotgun sequence of Streptomyces sp. NBRC 110027.</title>
        <authorList>
            <person name="Komaki H."/>
            <person name="Ichikawa N."/>
            <person name="Katano-Makiyama Y."/>
            <person name="Hosoyama A."/>
            <person name="Hashimoto M."/>
            <person name="Uohara A."/>
            <person name="Kitahashi Y."/>
            <person name="Ohji S."/>
            <person name="Kimura A."/>
            <person name="Yamazoe A."/>
            <person name="Igarashi Y."/>
            <person name="Fujita N."/>
        </authorList>
    </citation>
    <scope>NUCLEOTIDE SEQUENCE [LARGE SCALE GENOMIC DNA]</scope>
    <source>
        <strain evidence="3">NBRC 110027</strain>
    </source>
</reference>
<keyword evidence="3" id="KW-1185">Reference proteome</keyword>
<evidence type="ECO:0000256" key="1">
    <source>
        <dbReference type="SAM" id="MobiDB-lite"/>
    </source>
</evidence>
<comment type="caution">
    <text evidence="2">The sequence shown here is derived from an EMBL/GenBank/DDBJ whole genome shotgun (WGS) entry which is preliminary data.</text>
</comment>